<protein>
    <submittedName>
        <fullName evidence="6">DNA-directed RNA polymerase III subunit</fullName>
    </submittedName>
</protein>
<dbReference type="GO" id="GO:0006383">
    <property type="term" value="P:transcription by RNA polymerase III"/>
    <property type="evidence" value="ECO:0007669"/>
    <property type="project" value="InterPro"/>
</dbReference>
<name>A0A5S6QNX0_TRIMR</name>
<comment type="subcellular location">
    <subcellularLocation>
        <location evidence="1">Nucleus</location>
    </subcellularLocation>
</comment>
<sequence>MGIKRGEFGSQLSLASTELYPELERKPLPVNVDSVSLQVAFERGYFLRLRQMPYYRCPRAADLHKRSNNLVFSRLPKELHPRTSVRVSTCRAKAEKAKMNSAPAFKFNALEESEPSKVKEGGDEQPVEVELEADKQEVILPDEEVDEDELEEENDYIDSYFDNGESYLDDSSADEAAF</sequence>
<evidence type="ECO:0000256" key="2">
    <source>
        <dbReference type="ARBA" id="ARBA00008352"/>
    </source>
</evidence>
<evidence type="ECO:0000256" key="4">
    <source>
        <dbReference type="SAM" id="MobiDB-lite"/>
    </source>
</evidence>
<keyword evidence="5" id="KW-1185">Reference proteome</keyword>
<organism evidence="5 6">
    <name type="scientific">Trichuris muris</name>
    <name type="common">Mouse whipworm</name>
    <dbReference type="NCBI Taxonomy" id="70415"/>
    <lineage>
        <taxon>Eukaryota</taxon>
        <taxon>Metazoa</taxon>
        <taxon>Ecdysozoa</taxon>
        <taxon>Nematoda</taxon>
        <taxon>Enoplea</taxon>
        <taxon>Dorylaimia</taxon>
        <taxon>Trichinellida</taxon>
        <taxon>Trichuridae</taxon>
        <taxon>Trichuris</taxon>
    </lineage>
</organism>
<dbReference type="Proteomes" id="UP000046395">
    <property type="component" value="Unassembled WGS sequence"/>
</dbReference>
<dbReference type="InterPro" id="IPR024661">
    <property type="entry name" value="RNA_pol_III_Rpc31"/>
</dbReference>
<dbReference type="Pfam" id="PF11705">
    <property type="entry name" value="RNA_pol_3_Rpc31"/>
    <property type="match status" value="1"/>
</dbReference>
<keyword evidence="3" id="KW-0539">Nucleus</keyword>
<feature type="compositionally biased region" description="Acidic residues" evidence="4">
    <location>
        <begin position="140"/>
        <end position="156"/>
    </location>
</feature>
<reference evidence="6" key="1">
    <citation type="submission" date="2019-12" db="UniProtKB">
        <authorList>
            <consortium name="WormBaseParasite"/>
        </authorList>
    </citation>
    <scope>IDENTIFICATION</scope>
</reference>
<comment type="similarity">
    <text evidence="2">Belongs to the eukaryotic RPC7 RNA polymerase subunit family.</text>
</comment>
<dbReference type="STRING" id="70415.A0A5S6QNX0"/>
<proteinExistence type="inferred from homology"/>
<evidence type="ECO:0000313" key="5">
    <source>
        <dbReference type="Proteomes" id="UP000046395"/>
    </source>
</evidence>
<accession>A0A5S6QNX0</accession>
<feature type="region of interest" description="Disordered" evidence="4">
    <location>
        <begin position="112"/>
        <end position="178"/>
    </location>
</feature>
<dbReference type="WBParaSite" id="TMUE_2000008552.1">
    <property type="protein sequence ID" value="TMUE_2000008552.1"/>
    <property type="gene ID" value="WBGene00292630"/>
</dbReference>
<evidence type="ECO:0000313" key="6">
    <source>
        <dbReference type="WBParaSite" id="TMUE_2000008552.1"/>
    </source>
</evidence>
<evidence type="ECO:0000256" key="3">
    <source>
        <dbReference type="ARBA" id="ARBA00023242"/>
    </source>
</evidence>
<feature type="compositionally biased region" description="Acidic residues" evidence="4">
    <location>
        <begin position="167"/>
        <end position="178"/>
    </location>
</feature>
<dbReference type="GO" id="GO:0005634">
    <property type="term" value="C:nucleus"/>
    <property type="evidence" value="ECO:0007669"/>
    <property type="project" value="UniProtKB-SubCell"/>
</dbReference>
<evidence type="ECO:0000256" key="1">
    <source>
        <dbReference type="ARBA" id="ARBA00004123"/>
    </source>
</evidence>
<dbReference type="AlphaFoldDB" id="A0A5S6QNX0"/>